<reference evidence="9" key="1">
    <citation type="submission" date="2013-04" db="EMBL/GenBank/DDBJ databases">
        <title>The Genome Sequence of Fonticula alba ATCC 38817.</title>
        <authorList>
            <consortium name="The Broad Institute Genomics Platform"/>
            <person name="Russ C."/>
            <person name="Cuomo C."/>
            <person name="Burger G."/>
            <person name="Gray M.W."/>
            <person name="Holland P.W.H."/>
            <person name="King N."/>
            <person name="Lang F.B.F."/>
            <person name="Roger A.J."/>
            <person name="Ruiz-Trillo I."/>
            <person name="Brown M."/>
            <person name="Walker B."/>
            <person name="Young S."/>
            <person name="Zeng Q."/>
            <person name="Gargeya S."/>
            <person name="Fitzgerald M."/>
            <person name="Haas B."/>
            <person name="Abouelleil A."/>
            <person name="Allen A.W."/>
            <person name="Alvarado L."/>
            <person name="Arachchi H.M."/>
            <person name="Berlin A.M."/>
            <person name="Chapman S.B."/>
            <person name="Gainer-Dewar J."/>
            <person name="Goldberg J."/>
            <person name="Griggs A."/>
            <person name="Gujja S."/>
            <person name="Hansen M."/>
            <person name="Howarth C."/>
            <person name="Imamovic A."/>
            <person name="Ireland A."/>
            <person name="Larimer J."/>
            <person name="McCowan C."/>
            <person name="Murphy C."/>
            <person name="Pearson M."/>
            <person name="Poon T.W."/>
            <person name="Priest M."/>
            <person name="Roberts A."/>
            <person name="Saif S."/>
            <person name="Shea T."/>
            <person name="Sisk P."/>
            <person name="Sykes S."/>
            <person name="Wortman J."/>
            <person name="Nusbaum C."/>
            <person name="Birren B."/>
        </authorList>
    </citation>
    <scope>NUCLEOTIDE SEQUENCE [LARGE SCALE GENOMIC DNA]</scope>
    <source>
        <strain evidence="9">ATCC 38817</strain>
    </source>
</reference>
<comment type="pathway">
    <text evidence="1">Protein modification; peptidyl-diphthamide biosynthesis.</text>
</comment>
<evidence type="ECO:0000256" key="6">
    <source>
        <dbReference type="ARBA" id="ARBA00039131"/>
    </source>
</evidence>
<dbReference type="EC" id="3.1.1.97" evidence="6"/>
<proteinExistence type="inferred from homology"/>
<dbReference type="GO" id="GO:0017183">
    <property type="term" value="P:protein histidyl modification to diphthamide"/>
    <property type="evidence" value="ECO:0007669"/>
    <property type="project" value="TreeGrafter"/>
</dbReference>
<accession>A0A058ZHX5</accession>
<gene>
    <name evidence="9" type="ORF">H696_00661</name>
</gene>
<comment type="catalytic activity">
    <reaction evidence="7">
        <text>diphthine methyl ester-[translation elongation factor 2] + H2O = diphthine-[translation elongation factor 2] + methanol + H(+)</text>
        <dbReference type="Rhea" id="RHEA:42656"/>
        <dbReference type="Rhea" id="RHEA-COMP:10172"/>
        <dbReference type="Rhea" id="RHEA-COMP:10173"/>
        <dbReference type="ChEBI" id="CHEBI:15377"/>
        <dbReference type="ChEBI" id="CHEBI:15378"/>
        <dbReference type="ChEBI" id="CHEBI:17790"/>
        <dbReference type="ChEBI" id="CHEBI:79005"/>
        <dbReference type="ChEBI" id="CHEBI:82696"/>
        <dbReference type="EC" id="3.1.1.97"/>
    </reaction>
</comment>
<dbReference type="RefSeq" id="XP_009492818.1">
    <property type="nucleotide sequence ID" value="XM_009494543.1"/>
</dbReference>
<keyword evidence="3" id="KW-0677">Repeat</keyword>
<feature type="repeat" description="WD" evidence="8">
    <location>
        <begin position="250"/>
        <end position="296"/>
    </location>
</feature>
<protein>
    <recommendedName>
        <fullName evidence="6">methylated diphthine methylhydrolase</fullName>
        <ecNumber evidence="6">3.1.1.97</ecNumber>
    </recommendedName>
</protein>
<dbReference type="InterPro" id="IPR001680">
    <property type="entry name" value="WD40_rpt"/>
</dbReference>
<dbReference type="STRING" id="691883.A0A058ZHX5"/>
<dbReference type="PROSITE" id="PS00678">
    <property type="entry name" value="WD_REPEATS_1"/>
    <property type="match status" value="1"/>
</dbReference>
<keyword evidence="10" id="KW-1185">Reference proteome</keyword>
<dbReference type="Gene3D" id="2.130.10.10">
    <property type="entry name" value="YVTN repeat-like/Quinoprotein amine dehydrogenase"/>
    <property type="match status" value="1"/>
</dbReference>
<evidence type="ECO:0000256" key="5">
    <source>
        <dbReference type="ARBA" id="ARBA00038092"/>
    </source>
</evidence>
<dbReference type="eggNOG" id="KOG0280">
    <property type="taxonomic scope" value="Eukaryota"/>
</dbReference>
<keyword evidence="2 8" id="KW-0853">WD repeat</keyword>
<dbReference type="AlphaFoldDB" id="A0A058ZHX5"/>
<evidence type="ECO:0000256" key="7">
    <source>
        <dbReference type="ARBA" id="ARBA00047551"/>
    </source>
</evidence>
<dbReference type="Pfam" id="PF00400">
    <property type="entry name" value="WD40"/>
    <property type="match status" value="1"/>
</dbReference>
<dbReference type="SMART" id="SM00320">
    <property type="entry name" value="WD40"/>
    <property type="match status" value="3"/>
</dbReference>
<keyword evidence="4" id="KW-0378">Hydrolase</keyword>
<dbReference type="GO" id="GO:0005737">
    <property type="term" value="C:cytoplasm"/>
    <property type="evidence" value="ECO:0007669"/>
    <property type="project" value="TreeGrafter"/>
</dbReference>
<evidence type="ECO:0000256" key="3">
    <source>
        <dbReference type="ARBA" id="ARBA00022737"/>
    </source>
</evidence>
<organism evidence="9">
    <name type="scientific">Fonticula alba</name>
    <name type="common">Slime mold</name>
    <dbReference type="NCBI Taxonomy" id="691883"/>
    <lineage>
        <taxon>Eukaryota</taxon>
        <taxon>Rotosphaerida</taxon>
        <taxon>Fonticulaceae</taxon>
        <taxon>Fonticula</taxon>
    </lineage>
</organism>
<dbReference type="InterPro" id="IPR036322">
    <property type="entry name" value="WD40_repeat_dom_sf"/>
</dbReference>
<evidence type="ECO:0000313" key="9">
    <source>
        <dbReference type="EMBL" id="KCV73117.1"/>
    </source>
</evidence>
<dbReference type="Proteomes" id="UP000030693">
    <property type="component" value="Unassembled WGS sequence"/>
</dbReference>
<dbReference type="InterPro" id="IPR015943">
    <property type="entry name" value="WD40/YVTN_repeat-like_dom_sf"/>
</dbReference>
<evidence type="ECO:0000256" key="4">
    <source>
        <dbReference type="ARBA" id="ARBA00022801"/>
    </source>
</evidence>
<dbReference type="GO" id="GO:0061685">
    <property type="term" value="F:diphthine methylesterase activity"/>
    <property type="evidence" value="ECO:0007669"/>
    <property type="project" value="UniProtKB-EC"/>
</dbReference>
<name>A0A058ZHX5_FONAL</name>
<comment type="similarity">
    <text evidence="5">Belongs to the DPH7 family.</text>
</comment>
<evidence type="ECO:0000256" key="2">
    <source>
        <dbReference type="ARBA" id="ARBA00022574"/>
    </source>
</evidence>
<dbReference type="GeneID" id="20525386"/>
<dbReference type="InterPro" id="IPR019775">
    <property type="entry name" value="WD40_repeat_CS"/>
</dbReference>
<dbReference type="PANTHER" id="PTHR46042">
    <property type="entry name" value="DIPHTHINE METHYLTRANSFERASE"/>
    <property type="match status" value="1"/>
</dbReference>
<dbReference type="PROSITE" id="PS50294">
    <property type="entry name" value="WD_REPEATS_REGION"/>
    <property type="match status" value="1"/>
</dbReference>
<evidence type="ECO:0000313" key="10">
    <source>
        <dbReference type="Proteomes" id="UP000030693"/>
    </source>
</evidence>
<dbReference type="InterPro" id="IPR052415">
    <property type="entry name" value="Diphthine_MTase"/>
</dbReference>
<dbReference type="OrthoDB" id="1930760at2759"/>
<evidence type="ECO:0000256" key="1">
    <source>
        <dbReference type="ARBA" id="ARBA00005156"/>
    </source>
</evidence>
<dbReference type="PROSITE" id="PS50082">
    <property type="entry name" value="WD_REPEATS_2"/>
    <property type="match status" value="1"/>
</dbReference>
<evidence type="ECO:0000256" key="8">
    <source>
        <dbReference type="PROSITE-ProRule" id="PRU00221"/>
    </source>
</evidence>
<sequence>MSSATITFSRSSCAVTAHPNRIGLVTCATYQLDDSEKVIRSGDLHQIRLSGTRTPDNRLALECNTVSTFETCATLDAQWHAHSDTIATAGGDGRLSLYRYSPVTHNLSLLAASDILPEQQPMCLSLDWADRMNGRASPQLVTSDSAGGIHLFTLRPDGTLANILSGSGVHEFEAWIAAFGQPETPVVSADEKHVVFPDDEEVTLAAATAGPSLAPDAHPALGCMVLSGGDDGVFRGWDLRMGFDSSVFTNRSHNAGVTAVSAPPESVSAGRPLVVSGSYDQSVRVWDLRSPRRPLETFEVGGGVWRLRWRDGWDPSWGAGGEGDSAPVAGLLVAAMHGGFRVLGLGPGGALLSDGVAGGGNDLSTPEAVAAGSGRFPAAFHNSLAYGADWCRVPVTSSAEGTKAIETVGATCSFYDKTFGAWTPSDCEWS</sequence>
<dbReference type="EMBL" id="KB932201">
    <property type="protein sequence ID" value="KCV73117.1"/>
    <property type="molecule type" value="Genomic_DNA"/>
</dbReference>
<dbReference type="SUPFAM" id="SSF50978">
    <property type="entry name" value="WD40 repeat-like"/>
    <property type="match status" value="1"/>
</dbReference>
<dbReference type="PANTHER" id="PTHR46042:SF1">
    <property type="entry name" value="DIPHTHINE METHYLTRANSFERASE"/>
    <property type="match status" value="1"/>
</dbReference>